<dbReference type="PANTHER" id="PTHR46067">
    <property type="entry name" value="ACYL-COA N-ACYLTRANSFERASES (NAT) SUPERFAMILY PROTEIN"/>
    <property type="match status" value="1"/>
</dbReference>
<reference evidence="2 4" key="1">
    <citation type="journal article" date="2011" name="Nature">
        <title>The Medicago genome provides insight into the evolution of rhizobial symbioses.</title>
        <authorList>
            <person name="Young N.D."/>
            <person name="Debelle F."/>
            <person name="Oldroyd G.E."/>
            <person name="Geurts R."/>
            <person name="Cannon S.B."/>
            <person name="Udvardi M.K."/>
            <person name="Benedito V.A."/>
            <person name="Mayer K.F."/>
            <person name="Gouzy J."/>
            <person name="Schoof H."/>
            <person name="Van de Peer Y."/>
            <person name="Proost S."/>
            <person name="Cook D.R."/>
            <person name="Meyers B.C."/>
            <person name="Spannagl M."/>
            <person name="Cheung F."/>
            <person name="De Mita S."/>
            <person name="Krishnakumar V."/>
            <person name="Gundlach H."/>
            <person name="Zhou S."/>
            <person name="Mudge J."/>
            <person name="Bharti A.K."/>
            <person name="Murray J.D."/>
            <person name="Naoumkina M.A."/>
            <person name="Rosen B."/>
            <person name="Silverstein K.A."/>
            <person name="Tang H."/>
            <person name="Rombauts S."/>
            <person name="Zhao P.X."/>
            <person name="Zhou P."/>
            <person name="Barbe V."/>
            <person name="Bardou P."/>
            <person name="Bechner M."/>
            <person name="Bellec A."/>
            <person name="Berger A."/>
            <person name="Berges H."/>
            <person name="Bidwell S."/>
            <person name="Bisseling T."/>
            <person name="Choisne N."/>
            <person name="Couloux A."/>
            <person name="Denny R."/>
            <person name="Deshpande S."/>
            <person name="Dai X."/>
            <person name="Doyle J.J."/>
            <person name="Dudez A.M."/>
            <person name="Farmer A.D."/>
            <person name="Fouteau S."/>
            <person name="Franken C."/>
            <person name="Gibelin C."/>
            <person name="Gish J."/>
            <person name="Goldstein S."/>
            <person name="Gonzalez A.J."/>
            <person name="Green P.J."/>
            <person name="Hallab A."/>
            <person name="Hartog M."/>
            <person name="Hua A."/>
            <person name="Humphray S.J."/>
            <person name="Jeong D.H."/>
            <person name="Jing Y."/>
            <person name="Jocker A."/>
            <person name="Kenton S.M."/>
            <person name="Kim D.J."/>
            <person name="Klee K."/>
            <person name="Lai H."/>
            <person name="Lang C."/>
            <person name="Lin S."/>
            <person name="Macmil S.L."/>
            <person name="Magdelenat G."/>
            <person name="Matthews L."/>
            <person name="McCorrison J."/>
            <person name="Monaghan E.L."/>
            <person name="Mun J.H."/>
            <person name="Najar F.Z."/>
            <person name="Nicholson C."/>
            <person name="Noirot C."/>
            <person name="O'Bleness M."/>
            <person name="Paule C.R."/>
            <person name="Poulain J."/>
            <person name="Prion F."/>
            <person name="Qin B."/>
            <person name="Qu C."/>
            <person name="Retzel E.F."/>
            <person name="Riddle C."/>
            <person name="Sallet E."/>
            <person name="Samain S."/>
            <person name="Samson N."/>
            <person name="Sanders I."/>
            <person name="Saurat O."/>
            <person name="Scarpelli C."/>
            <person name="Schiex T."/>
            <person name="Segurens B."/>
            <person name="Severin A.J."/>
            <person name="Sherrier D.J."/>
            <person name="Shi R."/>
            <person name="Sims S."/>
            <person name="Singer S.R."/>
            <person name="Sinharoy S."/>
            <person name="Sterck L."/>
            <person name="Viollet A."/>
            <person name="Wang B.B."/>
            <person name="Wang K."/>
            <person name="Wang M."/>
            <person name="Wang X."/>
            <person name="Warfsmann J."/>
            <person name="Weissenbach J."/>
            <person name="White D.D."/>
            <person name="White J.D."/>
            <person name="Wiley G.B."/>
            <person name="Wincker P."/>
            <person name="Xing Y."/>
            <person name="Yang L."/>
            <person name="Yao Z."/>
            <person name="Ying F."/>
            <person name="Zhai J."/>
            <person name="Zhou L."/>
            <person name="Zuber A."/>
            <person name="Denarie J."/>
            <person name="Dixon R.A."/>
            <person name="May G.D."/>
            <person name="Schwartz D.C."/>
            <person name="Rogers J."/>
            <person name="Quetier F."/>
            <person name="Town C.D."/>
            <person name="Roe B.A."/>
        </authorList>
    </citation>
    <scope>NUCLEOTIDE SEQUENCE [LARGE SCALE GENOMIC DNA]</scope>
    <source>
        <strain evidence="2">A17</strain>
        <strain evidence="3 4">cv. Jemalong A17</strain>
    </source>
</reference>
<dbReference type="SUPFAM" id="SSF55729">
    <property type="entry name" value="Acyl-CoA N-acyltransferases (Nat)"/>
    <property type="match status" value="1"/>
</dbReference>
<dbReference type="HOGENOM" id="CLU_013985_3_3_1"/>
<dbReference type="EMBL" id="CM001219">
    <property type="protein sequence ID" value="KEH34246.1"/>
    <property type="molecule type" value="Genomic_DNA"/>
</dbReference>
<feature type="domain" description="N-acetyltransferase" evidence="1">
    <location>
        <begin position="8"/>
        <end position="171"/>
    </location>
</feature>
<reference evidence="2 4" key="2">
    <citation type="journal article" date="2014" name="BMC Genomics">
        <title>An improved genome release (version Mt4.0) for the model legume Medicago truncatula.</title>
        <authorList>
            <person name="Tang H."/>
            <person name="Krishnakumar V."/>
            <person name="Bidwell S."/>
            <person name="Rosen B."/>
            <person name="Chan A."/>
            <person name="Zhou S."/>
            <person name="Gentzbittel L."/>
            <person name="Childs K.L."/>
            <person name="Yandell M."/>
            <person name="Gundlach H."/>
            <person name="Mayer K.F."/>
            <person name="Schwartz D.C."/>
            <person name="Town C.D."/>
        </authorList>
    </citation>
    <scope>GENOME REANNOTATION</scope>
    <source>
        <strain evidence="2">A17</strain>
        <strain evidence="3 4">cv. Jemalong A17</strain>
    </source>
</reference>
<protein>
    <submittedName>
        <fullName evidence="2">Acetyltransferase (GNAT) domain protein</fullName>
    </submittedName>
</protein>
<keyword evidence="4" id="KW-1185">Reference proteome</keyword>
<dbReference type="InterPro" id="IPR016181">
    <property type="entry name" value="Acyl_CoA_acyltransferase"/>
</dbReference>
<dbReference type="InterPro" id="IPR000182">
    <property type="entry name" value="GNAT_dom"/>
</dbReference>
<dbReference type="PROSITE" id="PS51186">
    <property type="entry name" value="GNAT"/>
    <property type="match status" value="1"/>
</dbReference>
<evidence type="ECO:0000313" key="2">
    <source>
        <dbReference type="EMBL" id="KEH34246.1"/>
    </source>
</evidence>
<dbReference type="Proteomes" id="UP000002051">
    <property type="component" value="Chromosome 3"/>
</dbReference>
<dbReference type="ExpressionAtlas" id="A0A072UXR7">
    <property type="expression patterns" value="differential"/>
</dbReference>
<proteinExistence type="predicted"/>
<dbReference type="Pfam" id="PF13302">
    <property type="entry name" value="Acetyltransf_3"/>
    <property type="match status" value="1"/>
</dbReference>
<dbReference type="Gene3D" id="3.40.630.30">
    <property type="match status" value="1"/>
</dbReference>
<sequence length="219" mass="24829">MAMNLSRITLRPFELSDVDDFMLVVGDDRVTNYTRRKSFVSREQALCYIQDVCIPHPWTRSICIDNQTIGFISISPAGSGDDDDRCRAEIGYALAANYWGQGICTQAVKVAVSQVFKDIPDLVRIQAFVSMENQASQRVLEKVGFLREGILRKYSYVKGIVKDVAMFSLLSEDTHSLQTRVLIFHKLNLVETVLIRGPSWVEFDQIDLCPKSLYLPAVR</sequence>
<dbReference type="GO" id="GO:0016747">
    <property type="term" value="F:acyltransferase activity, transferring groups other than amino-acyl groups"/>
    <property type="evidence" value="ECO:0007669"/>
    <property type="project" value="InterPro"/>
</dbReference>
<evidence type="ECO:0000313" key="4">
    <source>
        <dbReference type="Proteomes" id="UP000002051"/>
    </source>
</evidence>
<evidence type="ECO:0000313" key="3">
    <source>
        <dbReference type="EnsemblPlants" id="KEH34246"/>
    </source>
</evidence>
<dbReference type="AlphaFoldDB" id="A0A072UXR7"/>
<dbReference type="PANTHER" id="PTHR46067:SF9">
    <property type="entry name" value="ACETYLTRANSFERASE (GNAT) DOMAIN PROTEIN"/>
    <property type="match status" value="1"/>
</dbReference>
<name>A0A072UXR7_MEDTR</name>
<gene>
    <name evidence="2" type="ordered locus">MTR_3g463610</name>
</gene>
<accession>A0A072UXR7</accession>
<evidence type="ECO:0000259" key="1">
    <source>
        <dbReference type="PROSITE" id="PS51186"/>
    </source>
</evidence>
<dbReference type="EnsemblPlants" id="KEH34246">
    <property type="protein sequence ID" value="KEH34246"/>
    <property type="gene ID" value="MTR_3g463610"/>
</dbReference>
<reference evidence="3" key="3">
    <citation type="submission" date="2015-04" db="UniProtKB">
        <authorList>
            <consortium name="EnsemblPlants"/>
        </authorList>
    </citation>
    <scope>IDENTIFICATION</scope>
    <source>
        <strain evidence="3">cv. Jemalong A17</strain>
    </source>
</reference>
<organism evidence="2 4">
    <name type="scientific">Medicago truncatula</name>
    <name type="common">Barrel medic</name>
    <name type="synonym">Medicago tribuloides</name>
    <dbReference type="NCBI Taxonomy" id="3880"/>
    <lineage>
        <taxon>Eukaryota</taxon>
        <taxon>Viridiplantae</taxon>
        <taxon>Streptophyta</taxon>
        <taxon>Embryophyta</taxon>
        <taxon>Tracheophyta</taxon>
        <taxon>Spermatophyta</taxon>
        <taxon>Magnoliopsida</taxon>
        <taxon>eudicotyledons</taxon>
        <taxon>Gunneridae</taxon>
        <taxon>Pentapetalae</taxon>
        <taxon>rosids</taxon>
        <taxon>fabids</taxon>
        <taxon>Fabales</taxon>
        <taxon>Fabaceae</taxon>
        <taxon>Papilionoideae</taxon>
        <taxon>50 kb inversion clade</taxon>
        <taxon>NPAAA clade</taxon>
        <taxon>Hologalegina</taxon>
        <taxon>IRL clade</taxon>
        <taxon>Trifolieae</taxon>
        <taxon>Medicago</taxon>
    </lineage>
</organism>